<protein>
    <submittedName>
        <fullName evidence="2">Uncharacterized protein</fullName>
    </submittedName>
</protein>
<evidence type="ECO:0000313" key="3">
    <source>
        <dbReference type="Proteomes" id="UP000265520"/>
    </source>
</evidence>
<keyword evidence="1" id="KW-0732">Signal</keyword>
<dbReference type="EMBL" id="LXQA010048026">
    <property type="protein sequence ID" value="MCI02075.1"/>
    <property type="molecule type" value="Genomic_DNA"/>
</dbReference>
<feature type="chain" id="PRO_5017276757" evidence="1">
    <location>
        <begin position="17"/>
        <end position="86"/>
    </location>
</feature>
<feature type="signal peptide" evidence="1">
    <location>
        <begin position="1"/>
        <end position="16"/>
    </location>
</feature>
<evidence type="ECO:0000313" key="2">
    <source>
        <dbReference type="EMBL" id="MCI02075.1"/>
    </source>
</evidence>
<keyword evidence="3" id="KW-1185">Reference proteome</keyword>
<comment type="caution">
    <text evidence="2">The sequence shown here is derived from an EMBL/GenBank/DDBJ whole genome shotgun (WGS) entry which is preliminary data.</text>
</comment>
<dbReference type="Proteomes" id="UP000265520">
    <property type="component" value="Unassembled WGS sequence"/>
</dbReference>
<accession>A0A392NUB4</accession>
<proteinExistence type="predicted"/>
<dbReference type="AlphaFoldDB" id="A0A392NUB4"/>
<sequence length="86" mass="9604">MILVGNVLVDLHLVLGGLHCFKVSLSYLDKLNKYFASSEPSGKHSPVAWSCPQKWHFNSCDDRNFEGAERRSLGGLKASEARHLPH</sequence>
<name>A0A392NUB4_9FABA</name>
<evidence type="ECO:0000256" key="1">
    <source>
        <dbReference type="SAM" id="SignalP"/>
    </source>
</evidence>
<reference evidence="2 3" key="1">
    <citation type="journal article" date="2018" name="Front. Plant Sci.">
        <title>Red Clover (Trifolium pratense) and Zigzag Clover (T. medium) - A Picture of Genomic Similarities and Differences.</title>
        <authorList>
            <person name="Dluhosova J."/>
            <person name="Istvanek J."/>
            <person name="Nedelnik J."/>
            <person name="Repkova J."/>
        </authorList>
    </citation>
    <scope>NUCLEOTIDE SEQUENCE [LARGE SCALE GENOMIC DNA]</scope>
    <source>
        <strain evidence="3">cv. 10/8</strain>
        <tissue evidence="2">Leaf</tissue>
    </source>
</reference>
<feature type="non-terminal residue" evidence="2">
    <location>
        <position position="86"/>
    </location>
</feature>
<organism evidence="2 3">
    <name type="scientific">Trifolium medium</name>
    <dbReference type="NCBI Taxonomy" id="97028"/>
    <lineage>
        <taxon>Eukaryota</taxon>
        <taxon>Viridiplantae</taxon>
        <taxon>Streptophyta</taxon>
        <taxon>Embryophyta</taxon>
        <taxon>Tracheophyta</taxon>
        <taxon>Spermatophyta</taxon>
        <taxon>Magnoliopsida</taxon>
        <taxon>eudicotyledons</taxon>
        <taxon>Gunneridae</taxon>
        <taxon>Pentapetalae</taxon>
        <taxon>rosids</taxon>
        <taxon>fabids</taxon>
        <taxon>Fabales</taxon>
        <taxon>Fabaceae</taxon>
        <taxon>Papilionoideae</taxon>
        <taxon>50 kb inversion clade</taxon>
        <taxon>NPAAA clade</taxon>
        <taxon>Hologalegina</taxon>
        <taxon>IRL clade</taxon>
        <taxon>Trifolieae</taxon>
        <taxon>Trifolium</taxon>
    </lineage>
</organism>